<dbReference type="EMBL" id="BAAAQD010000017">
    <property type="protein sequence ID" value="GAA1543365.1"/>
    <property type="molecule type" value="Genomic_DNA"/>
</dbReference>
<name>A0ABN2BPP3_9ACTN</name>
<protein>
    <submittedName>
        <fullName evidence="1">Uncharacterized protein</fullName>
    </submittedName>
</protein>
<sequence>MAYGRGDTIASKLGTVRVAKFGLWTYHAPETEPADVDAKAVELLGRLTPDIEVWRQLASRFNMSLFCGWFMERA</sequence>
<accession>A0ABN2BPP3</accession>
<dbReference type="Pfam" id="PF14106">
    <property type="entry name" value="DUF4279"/>
    <property type="match status" value="1"/>
</dbReference>
<dbReference type="InterPro" id="IPR025459">
    <property type="entry name" value="DUF4279"/>
</dbReference>
<proteinExistence type="predicted"/>
<comment type="caution">
    <text evidence="1">The sequence shown here is derived from an EMBL/GenBank/DDBJ whole genome shotgun (WGS) entry which is preliminary data.</text>
</comment>
<evidence type="ECO:0000313" key="1">
    <source>
        <dbReference type="EMBL" id="GAA1543365.1"/>
    </source>
</evidence>
<keyword evidence="2" id="KW-1185">Reference proteome</keyword>
<organism evidence="1 2">
    <name type="scientific">Dactylosporangium maewongense</name>
    <dbReference type="NCBI Taxonomy" id="634393"/>
    <lineage>
        <taxon>Bacteria</taxon>
        <taxon>Bacillati</taxon>
        <taxon>Actinomycetota</taxon>
        <taxon>Actinomycetes</taxon>
        <taxon>Micromonosporales</taxon>
        <taxon>Micromonosporaceae</taxon>
        <taxon>Dactylosporangium</taxon>
    </lineage>
</organism>
<dbReference type="Proteomes" id="UP001501470">
    <property type="component" value="Unassembled WGS sequence"/>
</dbReference>
<reference evidence="1 2" key="1">
    <citation type="journal article" date="2019" name="Int. J. Syst. Evol. Microbiol.">
        <title>The Global Catalogue of Microorganisms (GCM) 10K type strain sequencing project: providing services to taxonomists for standard genome sequencing and annotation.</title>
        <authorList>
            <consortium name="The Broad Institute Genomics Platform"/>
            <consortium name="The Broad Institute Genome Sequencing Center for Infectious Disease"/>
            <person name="Wu L."/>
            <person name="Ma J."/>
        </authorList>
    </citation>
    <scope>NUCLEOTIDE SEQUENCE [LARGE SCALE GENOMIC DNA]</scope>
    <source>
        <strain evidence="1 2">JCM 15933</strain>
    </source>
</reference>
<evidence type="ECO:0000313" key="2">
    <source>
        <dbReference type="Proteomes" id="UP001501470"/>
    </source>
</evidence>
<gene>
    <name evidence="1" type="ORF">GCM10009827_073790</name>
</gene>